<protein>
    <recommendedName>
        <fullName evidence="2">Virion structural protein</fullName>
    </recommendedName>
</protein>
<accession>A0AB39CE03</accession>
<organism evidence="1">
    <name type="scientific">Pseudomonas phage HRDY3</name>
    <dbReference type="NCBI Taxonomy" id="3236930"/>
    <lineage>
        <taxon>Viruses</taxon>
    </lineage>
</organism>
<evidence type="ECO:0008006" key="2">
    <source>
        <dbReference type="Google" id="ProtNLM"/>
    </source>
</evidence>
<reference evidence="1" key="1">
    <citation type="submission" date="2024-07" db="EMBL/GenBank/DDBJ databases">
        <authorList>
            <person name="Bringhurst R.M."/>
            <person name="Homer T.E."/>
        </authorList>
    </citation>
    <scope>NUCLEOTIDE SEQUENCE</scope>
</reference>
<dbReference type="EMBL" id="PQ015379">
    <property type="protein sequence ID" value="XDJ15045.1"/>
    <property type="molecule type" value="Genomic_DNA"/>
</dbReference>
<name>A0AB39CE03_9VIRU</name>
<sequence>MIAQTPNLRFVKPLSRYMELRIRMFGRQRFAKTYSTQGSNVSQATMPFTVTNPSALEIYNDGIRVLDGYVVNGNVVSFGSPKKGKLDFVEDDQFPDMNEKWLVIPTNNLLQSNDTSSTAYGTDRRAGQQVATHAKPVCITQGAIGFCRPSADGEQLLYCPYYGIYGRDSVTYAIKTDMGQLSDFRCIDIRVRDPNYIPTMRLAVISADSNPVQVDGQTKDIVANGNYQIYGAVETGGQIKLPNPLNDDLKEYHFVIQGKDENGDWFGPEEYFDPGTYEIKAQDRDGFTVVYSGDASVIGVEDAWLITVTAKRTGETLPIEVKYMEQTLFTGSITSNAPTPLNQFALQPVDPELTLDKGGDESPIWTFNDDWVLSTGISLKTEWKNPAFETRNVSARMQVGFLFNLYNPETQVASFSVPFDKTVNGSFTTAEDPAGNAVIQPENSTQLLATGRYWKTSDQFSDWYQGDCVLNISYEWQIATEAQ</sequence>
<proteinExistence type="predicted"/>
<evidence type="ECO:0000313" key="1">
    <source>
        <dbReference type="EMBL" id="XDJ15045.1"/>
    </source>
</evidence>